<organism evidence="1 2">
    <name type="scientific">Diaphorobacter ruginosibacter</name>
    <dbReference type="NCBI Taxonomy" id="1715720"/>
    <lineage>
        <taxon>Bacteria</taxon>
        <taxon>Pseudomonadati</taxon>
        <taxon>Pseudomonadota</taxon>
        <taxon>Betaproteobacteria</taxon>
        <taxon>Burkholderiales</taxon>
        <taxon>Comamonadaceae</taxon>
        <taxon>Diaphorobacter</taxon>
    </lineage>
</organism>
<accession>A0A7G9RLU5</accession>
<evidence type="ECO:0000313" key="1">
    <source>
        <dbReference type="EMBL" id="QNN56570.1"/>
    </source>
</evidence>
<dbReference type="AlphaFoldDB" id="A0A7G9RLU5"/>
<reference evidence="1 2" key="1">
    <citation type="submission" date="2020-08" db="EMBL/GenBank/DDBJ databases">
        <title>Genome sequence of Diaphorobacter ruginosibacter DSM 27467T.</title>
        <authorList>
            <person name="Hyun D.-W."/>
            <person name="Bae J.-W."/>
        </authorList>
    </citation>
    <scope>NUCLEOTIDE SEQUENCE [LARGE SCALE GENOMIC DNA]</scope>
    <source>
        <strain evidence="1 2">DSM 27467</strain>
    </source>
</reference>
<name>A0A7G9RLU5_9BURK</name>
<gene>
    <name evidence="1" type="ORF">H9K76_18870</name>
</gene>
<sequence>MAVIPVRQKIPFSSFLVSISRRRHFCFQPMKIKSRVIVGFKKKRISDAATAFGKDFSLRTRNALLGAGLDDQKKLHECIRSGKIFNTPRLGPNGIKEVITWAWSQFIDPHGKNHRSPNDTH</sequence>
<proteinExistence type="predicted"/>
<protein>
    <submittedName>
        <fullName evidence="1">Uncharacterized protein</fullName>
    </submittedName>
</protein>
<dbReference type="RefSeq" id="WP_187596836.1">
    <property type="nucleotide sequence ID" value="NZ_CP060714.1"/>
</dbReference>
<dbReference type="KEGG" id="drg:H9K76_18870"/>
<dbReference type="EMBL" id="CP060714">
    <property type="protein sequence ID" value="QNN56570.1"/>
    <property type="molecule type" value="Genomic_DNA"/>
</dbReference>
<evidence type="ECO:0000313" key="2">
    <source>
        <dbReference type="Proteomes" id="UP000515811"/>
    </source>
</evidence>
<dbReference type="Proteomes" id="UP000515811">
    <property type="component" value="Chromosome"/>
</dbReference>
<keyword evidence="2" id="KW-1185">Reference proteome</keyword>